<dbReference type="EMBL" id="BNEE01000006">
    <property type="protein sequence ID" value="GHI87990.1"/>
    <property type="molecule type" value="Genomic_DNA"/>
</dbReference>
<evidence type="ECO:0000313" key="2">
    <source>
        <dbReference type="EMBL" id="GHI87990.1"/>
    </source>
</evidence>
<feature type="compositionally biased region" description="Low complexity" evidence="1">
    <location>
        <begin position="1"/>
        <end position="12"/>
    </location>
</feature>
<name>A0A919H1A7_9ACTN</name>
<evidence type="ECO:0000313" key="3">
    <source>
        <dbReference type="Proteomes" id="UP000600026"/>
    </source>
</evidence>
<dbReference type="SUPFAM" id="SSF48371">
    <property type="entry name" value="ARM repeat"/>
    <property type="match status" value="1"/>
</dbReference>
<dbReference type="AlphaFoldDB" id="A0A919H1A7"/>
<keyword evidence="3" id="KW-1185">Reference proteome</keyword>
<dbReference type="InterPro" id="IPR011989">
    <property type="entry name" value="ARM-like"/>
</dbReference>
<sequence>MNAAKAAEAAAPPESPDRAEAPAEPGAGAGAGAAAAPAAQAQAPAAEEEAPQSAYDARRDLLRGIPDTMRVNGGAFGGGAFGTGHHGISGGTFTGNVTVNHLSAGSPAPTSGEVPLSTLLHLDQVFVANGSNFQDLLDRLREDRVLVLTGPRFTGRRTAAFMLLRHLGVASVHALDRSAPPAEIADRLGPEPARGYVLCDPITAQDGPLRDTHLLAARGKLDERSFLVITAGPHTHLEGIGGRAWQPPGTAAVLRSSLRALVDGGEELRRLLDLPAVANFLNHPHQLREAAQFAVLLGRHSRHGTDPTEIETFSQGTLEQQVQEWFEDPDGMPHLREKAFLVALAAFHKGPYALTAELSDLLFGLLQQTEDPDRPAAVPVFGTNPAKRLRLARAHRYPKEEETEWGPVTQWMAAFEDGRVAAVLLREVWTGHPSARPALVGWLRLLAADGRAFVRTRAASTAAVLALHDLPSAMALVIEDWARSDRPRLRVGAVNALALAHIIGTPNIPRIIDRWCSDPDAHPRLRWAAVRVHGLIGDERPVQTLEALRAAVRRLTDEDTAMRVELAQAVELLLLSDARDTVLAELLRTPDDDPAAADLALDGFLRACRHTEDDEPYGRPLVLDWYAKDADGPQGSAEGIAVLWRALLDGPGNQPALDVLHDWVLAADRDPSTEWALAALLAALATGPNECARLLYLLRSGSAGVVPAVAGRLLTVLPTH</sequence>
<feature type="region of interest" description="Disordered" evidence="1">
    <location>
        <begin position="1"/>
        <end position="53"/>
    </location>
</feature>
<gene>
    <name evidence="2" type="ORF">Sxan_53540</name>
</gene>
<proteinExistence type="predicted"/>
<reference evidence="2" key="1">
    <citation type="submission" date="2020-09" db="EMBL/GenBank/DDBJ databases">
        <title>Whole genome shotgun sequence of Streptomyces xanthophaeus NBRC 12829.</title>
        <authorList>
            <person name="Komaki H."/>
            <person name="Tamura T."/>
        </authorList>
    </citation>
    <scope>NUCLEOTIDE SEQUENCE</scope>
    <source>
        <strain evidence="2">NBRC 12829</strain>
    </source>
</reference>
<protein>
    <recommendedName>
        <fullName evidence="4">LigA protein</fullName>
    </recommendedName>
</protein>
<dbReference type="Gene3D" id="1.25.10.10">
    <property type="entry name" value="Leucine-rich Repeat Variant"/>
    <property type="match status" value="1"/>
</dbReference>
<feature type="compositionally biased region" description="Low complexity" evidence="1">
    <location>
        <begin position="22"/>
        <end position="45"/>
    </location>
</feature>
<accession>A0A919H1A7</accession>
<dbReference type="Proteomes" id="UP000600026">
    <property type="component" value="Unassembled WGS sequence"/>
</dbReference>
<comment type="caution">
    <text evidence="2">The sequence shown here is derived from an EMBL/GenBank/DDBJ whole genome shotgun (WGS) entry which is preliminary data.</text>
</comment>
<organism evidence="2 3">
    <name type="scientific">Streptomyces xanthophaeus</name>
    <dbReference type="NCBI Taxonomy" id="67385"/>
    <lineage>
        <taxon>Bacteria</taxon>
        <taxon>Bacillati</taxon>
        <taxon>Actinomycetota</taxon>
        <taxon>Actinomycetes</taxon>
        <taxon>Kitasatosporales</taxon>
        <taxon>Streptomycetaceae</taxon>
        <taxon>Streptomyces</taxon>
    </lineage>
</organism>
<evidence type="ECO:0008006" key="4">
    <source>
        <dbReference type="Google" id="ProtNLM"/>
    </source>
</evidence>
<evidence type="ECO:0000256" key="1">
    <source>
        <dbReference type="SAM" id="MobiDB-lite"/>
    </source>
</evidence>
<dbReference type="InterPro" id="IPR016024">
    <property type="entry name" value="ARM-type_fold"/>
</dbReference>
<dbReference type="RefSeq" id="WP_031146555.1">
    <property type="nucleotide sequence ID" value="NZ_BNEE01000006.1"/>
</dbReference>